<name>A0A4U6S7U5_BRAEL</name>
<accession>A0A4U6S7U5</accession>
<dbReference type="Proteomes" id="UP000305095">
    <property type="component" value="Unassembled WGS sequence"/>
</dbReference>
<evidence type="ECO:0000313" key="3">
    <source>
        <dbReference type="Proteomes" id="UP000305095"/>
    </source>
</evidence>
<dbReference type="AlphaFoldDB" id="A0A4U6S7U5"/>
<evidence type="ECO:0000256" key="1">
    <source>
        <dbReference type="SAM" id="MobiDB-lite"/>
    </source>
</evidence>
<protein>
    <submittedName>
        <fullName evidence="2">Uncharacterized protein</fullName>
    </submittedName>
</protein>
<evidence type="ECO:0000313" key="2">
    <source>
        <dbReference type="EMBL" id="TKV82292.1"/>
    </source>
</evidence>
<dbReference type="RefSeq" id="WP_137477606.1">
    <property type="nucleotide sequence ID" value="NZ_SZZP01000004.1"/>
</dbReference>
<reference evidence="2 3" key="1">
    <citation type="submission" date="2019-05" db="EMBL/GenBank/DDBJ databases">
        <title>Draft Genome of Bradyrhizobium elkanii strain SEMIA 938, Used in Commercial Inoculants for Lupinus spp. in Brazil.</title>
        <authorList>
            <person name="Hungria M."/>
            <person name="Delamuta J.R.M."/>
            <person name="Ribeiro R.A."/>
            <person name="Nogueira M.A."/>
        </authorList>
    </citation>
    <scope>NUCLEOTIDE SEQUENCE [LARGE SCALE GENOMIC DNA]</scope>
    <source>
        <strain evidence="2 3">Semia 938</strain>
    </source>
</reference>
<dbReference type="EMBL" id="SZZP01000004">
    <property type="protein sequence ID" value="TKV82292.1"/>
    <property type="molecule type" value="Genomic_DNA"/>
</dbReference>
<proteinExistence type="predicted"/>
<sequence length="118" mass="12634">MLIFGAGAAATAGIDETGSEIGTVNVDRNMAQAFEFPKGSRMAENPDGSWTVVAIAARLIAEPPAMLSRLPLPVRSGGRIDLPNMGLARPCRKRRPGAAHRSDSRRGNPRKVNHFCLI</sequence>
<feature type="region of interest" description="Disordered" evidence="1">
    <location>
        <begin position="83"/>
        <end position="112"/>
    </location>
</feature>
<organism evidence="2 3">
    <name type="scientific">Bradyrhizobium elkanii</name>
    <dbReference type="NCBI Taxonomy" id="29448"/>
    <lineage>
        <taxon>Bacteria</taxon>
        <taxon>Pseudomonadati</taxon>
        <taxon>Pseudomonadota</taxon>
        <taxon>Alphaproteobacteria</taxon>
        <taxon>Hyphomicrobiales</taxon>
        <taxon>Nitrobacteraceae</taxon>
        <taxon>Bradyrhizobium</taxon>
    </lineage>
</organism>
<comment type="caution">
    <text evidence="2">The sequence shown here is derived from an EMBL/GenBank/DDBJ whole genome shotgun (WGS) entry which is preliminary data.</text>
</comment>
<gene>
    <name evidence="2" type="ORF">FDV58_07275</name>
</gene>